<protein>
    <submittedName>
        <fullName evidence="3">SH3KBP1-binding protein 1</fullName>
    </submittedName>
</protein>
<dbReference type="Pfam" id="PF02214">
    <property type="entry name" value="BTB_2"/>
    <property type="match status" value="1"/>
</dbReference>
<organism evidence="3 4">
    <name type="scientific">Durusdinium trenchii</name>
    <dbReference type="NCBI Taxonomy" id="1381693"/>
    <lineage>
        <taxon>Eukaryota</taxon>
        <taxon>Sar</taxon>
        <taxon>Alveolata</taxon>
        <taxon>Dinophyceae</taxon>
        <taxon>Suessiales</taxon>
        <taxon>Symbiodiniaceae</taxon>
        <taxon>Durusdinium</taxon>
    </lineage>
</organism>
<dbReference type="InterPro" id="IPR003131">
    <property type="entry name" value="T1-type_BTB"/>
</dbReference>
<feature type="compositionally biased region" description="Basic and acidic residues" evidence="1">
    <location>
        <begin position="302"/>
        <end position="340"/>
    </location>
</feature>
<reference evidence="3 4" key="1">
    <citation type="submission" date="2024-02" db="EMBL/GenBank/DDBJ databases">
        <authorList>
            <person name="Chen Y."/>
            <person name="Shah S."/>
            <person name="Dougan E. K."/>
            <person name="Thang M."/>
            <person name="Chan C."/>
        </authorList>
    </citation>
    <scope>NUCLEOTIDE SEQUENCE [LARGE SCALE GENOMIC DNA]</scope>
</reference>
<dbReference type="Proteomes" id="UP001642464">
    <property type="component" value="Unassembled WGS sequence"/>
</dbReference>
<accession>A0ABP0PXU2</accession>
<dbReference type="InterPro" id="IPR011333">
    <property type="entry name" value="SKP1/BTB/POZ_sf"/>
</dbReference>
<comment type="caution">
    <text evidence="3">The sequence shown here is derived from an EMBL/GenBank/DDBJ whole genome shotgun (WGS) entry which is preliminary data.</text>
</comment>
<keyword evidence="4" id="KW-1185">Reference proteome</keyword>
<evidence type="ECO:0000259" key="2">
    <source>
        <dbReference type="Pfam" id="PF02214"/>
    </source>
</evidence>
<dbReference type="SUPFAM" id="SSF54695">
    <property type="entry name" value="POZ domain"/>
    <property type="match status" value="1"/>
</dbReference>
<gene>
    <name evidence="3" type="ORF">SCF082_LOCUS38352</name>
</gene>
<feature type="region of interest" description="Disordered" evidence="1">
    <location>
        <begin position="252"/>
        <end position="289"/>
    </location>
</feature>
<feature type="region of interest" description="Disordered" evidence="1">
    <location>
        <begin position="302"/>
        <end position="358"/>
    </location>
</feature>
<dbReference type="EMBL" id="CAXAMM010038729">
    <property type="protein sequence ID" value="CAK9080467.1"/>
    <property type="molecule type" value="Genomic_DNA"/>
</dbReference>
<evidence type="ECO:0000313" key="4">
    <source>
        <dbReference type="Proteomes" id="UP001642464"/>
    </source>
</evidence>
<proteinExistence type="predicted"/>
<sequence>MSESHVKINVGGEKFIAVRPDLFNVAGENKLSTVFSGRWETFLDSDGAYFVDYSPDVFMPLINWLREVRDSNPDATVPVTVKDEYRMAWVKMMRALSFDLRILKAAGIKLADLCRAGFSEEECRAAHFPGDYSIWRDEKDDAIMTPTLAAVCGEETAEWQVLTAVALVALQCLARAMPRAAASFHEPPRRRDAGHPHLERLHVGRPLHKMDGVADAWTLDKWEEVVASTNSTPSMRPRNVNLISDSRVLQVPNKDLERERPVQEAKRISPRDSPLSPTRVIKSESSPLSPTRVIKAVVKEERWTGEKMEKERKLDESPPKNDRDTDLANKTAQLERDARDMLQQFQEFEREKEDEATG</sequence>
<feature type="compositionally biased region" description="Basic and acidic residues" evidence="1">
    <location>
        <begin position="347"/>
        <end position="358"/>
    </location>
</feature>
<dbReference type="Gene3D" id="3.30.710.10">
    <property type="entry name" value="Potassium Channel Kv1.1, Chain A"/>
    <property type="match status" value="1"/>
</dbReference>
<feature type="domain" description="Potassium channel tetramerisation-type BTB" evidence="2">
    <location>
        <begin position="6"/>
        <end position="69"/>
    </location>
</feature>
<name>A0ABP0PXU2_9DINO</name>
<evidence type="ECO:0000256" key="1">
    <source>
        <dbReference type="SAM" id="MobiDB-lite"/>
    </source>
</evidence>
<feature type="compositionally biased region" description="Basic and acidic residues" evidence="1">
    <location>
        <begin position="254"/>
        <end position="270"/>
    </location>
</feature>
<evidence type="ECO:0000313" key="3">
    <source>
        <dbReference type="EMBL" id="CAK9080467.1"/>
    </source>
</evidence>